<feature type="transmembrane region" description="Helical" evidence="4">
    <location>
        <begin position="46"/>
        <end position="67"/>
    </location>
</feature>
<feature type="transmembrane region" description="Helical" evidence="4">
    <location>
        <begin position="98"/>
        <end position="120"/>
    </location>
</feature>
<evidence type="ECO:0000256" key="3">
    <source>
        <dbReference type="ARBA" id="ARBA00022729"/>
    </source>
</evidence>
<reference evidence="6" key="1">
    <citation type="journal article" date="2021" name="PeerJ">
        <title>Extensive microbial diversity within the chicken gut microbiome revealed by metagenomics and culture.</title>
        <authorList>
            <person name="Gilroy R."/>
            <person name="Ravi A."/>
            <person name="Getino M."/>
            <person name="Pursley I."/>
            <person name="Horton D.L."/>
            <person name="Alikhan N.F."/>
            <person name="Baker D."/>
            <person name="Gharbi K."/>
            <person name="Hall N."/>
            <person name="Watson M."/>
            <person name="Adriaenssens E.M."/>
            <person name="Foster-Nyarko E."/>
            <person name="Jarju S."/>
            <person name="Secka A."/>
            <person name="Antonio M."/>
            <person name="Oren A."/>
            <person name="Chaudhuri R.R."/>
            <person name="La Ragione R."/>
            <person name="Hildebrand F."/>
            <person name="Pallen M.J."/>
        </authorList>
    </citation>
    <scope>NUCLEOTIDE SEQUENCE</scope>
    <source>
        <strain evidence="6">B3-3758</strain>
    </source>
</reference>
<dbReference type="GO" id="GO:0030001">
    <property type="term" value="P:metal ion transport"/>
    <property type="evidence" value="ECO:0007669"/>
    <property type="project" value="InterPro"/>
</dbReference>
<dbReference type="PANTHER" id="PTHR42953">
    <property type="entry name" value="HIGH-AFFINITY ZINC UPTAKE SYSTEM PROTEIN ZNUA-RELATED"/>
    <property type="match status" value="1"/>
</dbReference>
<keyword evidence="3" id="KW-0732">Signal</keyword>
<protein>
    <submittedName>
        <fullName evidence="6">Zinc ABC transporter substrate-binding protein</fullName>
    </submittedName>
</protein>
<feature type="transmembrane region" description="Helical" evidence="4">
    <location>
        <begin position="12"/>
        <end position="39"/>
    </location>
</feature>
<gene>
    <name evidence="6" type="ORF">H9791_07190</name>
</gene>
<dbReference type="PRINTS" id="PR00691">
    <property type="entry name" value="ADHESINB"/>
</dbReference>
<evidence type="ECO:0000313" key="7">
    <source>
        <dbReference type="Proteomes" id="UP000824236"/>
    </source>
</evidence>
<proteinExistence type="inferred from homology"/>
<dbReference type="InterPro" id="IPR006127">
    <property type="entry name" value="ZnuA-like"/>
</dbReference>
<evidence type="ECO:0000313" key="6">
    <source>
        <dbReference type="EMBL" id="MBU3814281.1"/>
    </source>
</evidence>
<accession>A0A9E2KGI1</accession>
<dbReference type="GO" id="GO:0007155">
    <property type="term" value="P:cell adhesion"/>
    <property type="evidence" value="ECO:0007669"/>
    <property type="project" value="InterPro"/>
</dbReference>
<dbReference type="PANTHER" id="PTHR42953:SF3">
    <property type="entry name" value="HIGH-AFFINITY ZINC UPTAKE SYSTEM PROTEIN ZNUA"/>
    <property type="match status" value="1"/>
</dbReference>
<dbReference type="Proteomes" id="UP000824236">
    <property type="component" value="Unassembled WGS sequence"/>
</dbReference>
<name>A0A9E2KGI1_9BACE</name>
<evidence type="ECO:0000256" key="4">
    <source>
        <dbReference type="SAM" id="Phobius"/>
    </source>
</evidence>
<evidence type="ECO:0000256" key="1">
    <source>
        <dbReference type="ARBA" id="ARBA00011028"/>
    </source>
</evidence>
<organism evidence="6 7">
    <name type="scientific">Candidatus Bacteroides intestinipullorum</name>
    <dbReference type="NCBI Taxonomy" id="2838471"/>
    <lineage>
        <taxon>Bacteria</taxon>
        <taxon>Pseudomonadati</taxon>
        <taxon>Bacteroidota</taxon>
        <taxon>Bacteroidia</taxon>
        <taxon>Bacteroidales</taxon>
        <taxon>Bacteroidaceae</taxon>
        <taxon>Bacteroides</taxon>
    </lineage>
</organism>
<dbReference type="Gene3D" id="3.40.50.1980">
    <property type="entry name" value="Nitrogenase molybdenum iron protein domain"/>
    <property type="match status" value="2"/>
</dbReference>
<dbReference type="SUPFAM" id="SSF53807">
    <property type="entry name" value="Helical backbone' metal receptor"/>
    <property type="match status" value="1"/>
</dbReference>
<keyword evidence="2" id="KW-0813">Transport</keyword>
<comment type="similarity">
    <text evidence="1">Belongs to the bacterial solute-binding protein 9 family.</text>
</comment>
<comment type="caution">
    <text evidence="6">The sequence shown here is derived from an EMBL/GenBank/DDBJ whole genome shotgun (WGS) entry which is preliminary data.</text>
</comment>
<keyword evidence="4" id="KW-1133">Transmembrane helix</keyword>
<dbReference type="InterPro" id="IPR032816">
    <property type="entry name" value="VTT_dom"/>
</dbReference>
<keyword evidence="4" id="KW-0812">Transmembrane</keyword>
<evidence type="ECO:0000259" key="5">
    <source>
        <dbReference type="Pfam" id="PF09335"/>
    </source>
</evidence>
<dbReference type="Pfam" id="PF01297">
    <property type="entry name" value="ZnuA"/>
    <property type="match status" value="1"/>
</dbReference>
<dbReference type="AlphaFoldDB" id="A0A9E2KGI1"/>
<evidence type="ECO:0000256" key="2">
    <source>
        <dbReference type="ARBA" id="ARBA00022448"/>
    </source>
</evidence>
<sequence>MESLLSLLTDWGYVGLFLSALLAGSIIPFSSELVMAALVAMGLKPWACVLSASLGNTLGGLTCYGLGRLGRMDWIERYLGVKREKVERMQRFLQGRGALMAFFTFLPFVGEAIAVALGLMRSNLTLTTLSMFAGKLVRYVVMLLALTGVLSSCTPHQSADDRPVVTVSIEPVRYLTEAVAGDRFRVVCLVPKGASPETYDPTPRQLVDWSTSRAWLRTGYLGFELAWADRLKANAPDLPVIDLSEGIDLIRDTLSAGHAVTGEQHGHSHAGGVEPHIWSSARNARQMAVHIAQALTQLDKAGGEAYRQRCDSLCHVIDRTDSVCRALLARSGADRAFLIYHPALSYFARDYGLRQISVEAGGKEPSPAWLKELVDRCRRERVRVIFVQPEFDRRNAELIASQTGIRVVDINPLAYDWPQEMLRVAKTLSGE</sequence>
<reference evidence="6" key="2">
    <citation type="submission" date="2021-04" db="EMBL/GenBank/DDBJ databases">
        <authorList>
            <person name="Gilroy R."/>
        </authorList>
    </citation>
    <scope>NUCLEOTIDE SEQUENCE</scope>
    <source>
        <strain evidence="6">B3-3758</strain>
    </source>
</reference>
<keyword evidence="4" id="KW-0472">Membrane</keyword>
<dbReference type="GO" id="GO:0046872">
    <property type="term" value="F:metal ion binding"/>
    <property type="evidence" value="ECO:0007669"/>
    <property type="project" value="InterPro"/>
</dbReference>
<dbReference type="EMBL" id="JAHLFO010000100">
    <property type="protein sequence ID" value="MBU3814281.1"/>
    <property type="molecule type" value="Genomic_DNA"/>
</dbReference>
<feature type="domain" description="VTT" evidence="5">
    <location>
        <begin position="32"/>
        <end position="144"/>
    </location>
</feature>
<dbReference type="InterPro" id="IPR006129">
    <property type="entry name" value="AdhesinB"/>
</dbReference>
<dbReference type="Pfam" id="PF09335">
    <property type="entry name" value="VTT_dom"/>
    <property type="match status" value="1"/>
</dbReference>
<dbReference type="InterPro" id="IPR050492">
    <property type="entry name" value="Bact_metal-bind_prot9"/>
</dbReference>